<protein>
    <recommendedName>
        <fullName evidence="4">Cytochrome C</fullName>
    </recommendedName>
</protein>
<gene>
    <name evidence="2" type="ORF">PGH07_06530</name>
</gene>
<dbReference type="RefSeq" id="WP_289413552.1">
    <property type="nucleotide sequence ID" value="NZ_JAQIBD010000002.1"/>
</dbReference>
<feature type="signal peptide" evidence="1">
    <location>
        <begin position="1"/>
        <end position="22"/>
    </location>
</feature>
<proteinExistence type="predicted"/>
<keyword evidence="3" id="KW-1185">Reference proteome</keyword>
<dbReference type="EMBL" id="JAQIBD010000002">
    <property type="protein sequence ID" value="MDM5271827.1"/>
    <property type="molecule type" value="Genomic_DNA"/>
</dbReference>
<keyword evidence="1" id="KW-0732">Signal</keyword>
<accession>A0ABT7QYB6</accession>
<evidence type="ECO:0000256" key="1">
    <source>
        <dbReference type="SAM" id="SignalP"/>
    </source>
</evidence>
<organism evidence="2 3">
    <name type="scientific">Sulfurovum zhangzhouensis</name>
    <dbReference type="NCBI Taxonomy" id="3019067"/>
    <lineage>
        <taxon>Bacteria</taxon>
        <taxon>Pseudomonadati</taxon>
        <taxon>Campylobacterota</taxon>
        <taxon>Epsilonproteobacteria</taxon>
        <taxon>Campylobacterales</taxon>
        <taxon>Sulfurovaceae</taxon>
        <taxon>Sulfurovum</taxon>
    </lineage>
</organism>
<sequence>MKKVMVIMFAIMFAMVSTTSVAAANSKTGQKIFKKKFRKQCRFSGVKFARHHTQGEWEEIWDEGKFKEEAKTICPRLKIEDIKESWWEHVYDFSYEYASDGHIPKC</sequence>
<feature type="chain" id="PRO_5046786353" description="Cytochrome C" evidence="1">
    <location>
        <begin position="23"/>
        <end position="106"/>
    </location>
</feature>
<evidence type="ECO:0000313" key="2">
    <source>
        <dbReference type="EMBL" id="MDM5271827.1"/>
    </source>
</evidence>
<dbReference type="Proteomes" id="UP001169069">
    <property type="component" value="Unassembled WGS sequence"/>
</dbReference>
<comment type="caution">
    <text evidence="2">The sequence shown here is derived from an EMBL/GenBank/DDBJ whole genome shotgun (WGS) entry which is preliminary data.</text>
</comment>
<evidence type="ECO:0000313" key="3">
    <source>
        <dbReference type="Proteomes" id="UP001169069"/>
    </source>
</evidence>
<reference evidence="2" key="1">
    <citation type="submission" date="2023-01" db="EMBL/GenBank/DDBJ databases">
        <title>Sulfurovum sp. zt1-1 genome assembly.</title>
        <authorList>
            <person name="Wang J."/>
        </authorList>
    </citation>
    <scope>NUCLEOTIDE SEQUENCE</scope>
    <source>
        <strain evidence="2">Zt1-1</strain>
    </source>
</reference>
<name>A0ABT7QYB6_9BACT</name>
<evidence type="ECO:0008006" key="4">
    <source>
        <dbReference type="Google" id="ProtNLM"/>
    </source>
</evidence>